<name>A0ABV0B9P2_9SPHN</name>
<dbReference type="PANTHER" id="PTHR12147:SF56">
    <property type="entry name" value="AMINOPEPTIDASE YDR415C-RELATED"/>
    <property type="match status" value="1"/>
</dbReference>
<organism evidence="9 10">
    <name type="scientific">Sphingomonas rustica</name>
    <dbReference type="NCBI Taxonomy" id="3103142"/>
    <lineage>
        <taxon>Bacteria</taxon>
        <taxon>Pseudomonadati</taxon>
        <taxon>Pseudomonadota</taxon>
        <taxon>Alphaproteobacteria</taxon>
        <taxon>Sphingomonadales</taxon>
        <taxon>Sphingomonadaceae</taxon>
        <taxon>Sphingomonas</taxon>
    </lineage>
</organism>
<dbReference type="SUPFAM" id="SSF52025">
    <property type="entry name" value="PA domain"/>
    <property type="match status" value="1"/>
</dbReference>
<dbReference type="InterPro" id="IPR046450">
    <property type="entry name" value="PA_dom_sf"/>
</dbReference>
<dbReference type="RefSeq" id="WP_346246878.1">
    <property type="nucleotide sequence ID" value="NZ_JBDIZK010000006.1"/>
</dbReference>
<evidence type="ECO:0000256" key="4">
    <source>
        <dbReference type="ARBA" id="ARBA00022729"/>
    </source>
</evidence>
<keyword evidence="2" id="KW-0645">Protease</keyword>
<gene>
    <name evidence="9" type="ORF">TPR58_11885</name>
</gene>
<proteinExistence type="predicted"/>
<dbReference type="InterPro" id="IPR007484">
    <property type="entry name" value="Peptidase_M28"/>
</dbReference>
<feature type="chain" id="PRO_5045296321" evidence="7">
    <location>
        <begin position="24"/>
        <end position="544"/>
    </location>
</feature>
<evidence type="ECO:0000256" key="3">
    <source>
        <dbReference type="ARBA" id="ARBA00022723"/>
    </source>
</evidence>
<keyword evidence="3" id="KW-0479">Metal-binding</keyword>
<dbReference type="Proteomes" id="UP001427805">
    <property type="component" value="Unassembled WGS sequence"/>
</dbReference>
<evidence type="ECO:0000256" key="7">
    <source>
        <dbReference type="SAM" id="SignalP"/>
    </source>
</evidence>
<dbReference type="SUPFAM" id="SSF53187">
    <property type="entry name" value="Zn-dependent exopeptidases"/>
    <property type="match status" value="1"/>
</dbReference>
<dbReference type="Pfam" id="PF04389">
    <property type="entry name" value="Peptidase_M28"/>
    <property type="match status" value="1"/>
</dbReference>
<evidence type="ECO:0000259" key="8">
    <source>
        <dbReference type="Pfam" id="PF04389"/>
    </source>
</evidence>
<accession>A0ABV0B9P2</accession>
<evidence type="ECO:0000313" key="9">
    <source>
        <dbReference type="EMBL" id="MEN3747870.1"/>
    </source>
</evidence>
<keyword evidence="1" id="KW-0031">Aminopeptidase</keyword>
<evidence type="ECO:0000256" key="5">
    <source>
        <dbReference type="ARBA" id="ARBA00022801"/>
    </source>
</evidence>
<keyword evidence="6" id="KW-0862">Zinc</keyword>
<dbReference type="PANTHER" id="PTHR12147">
    <property type="entry name" value="METALLOPEPTIDASE M28 FAMILY MEMBER"/>
    <property type="match status" value="1"/>
</dbReference>
<dbReference type="InterPro" id="IPR045175">
    <property type="entry name" value="M28_fam"/>
</dbReference>
<protein>
    <submittedName>
        <fullName evidence="9">M28 family peptidase</fullName>
    </submittedName>
</protein>
<feature type="signal peptide" evidence="7">
    <location>
        <begin position="1"/>
        <end position="23"/>
    </location>
</feature>
<evidence type="ECO:0000256" key="6">
    <source>
        <dbReference type="ARBA" id="ARBA00022833"/>
    </source>
</evidence>
<feature type="domain" description="Peptidase M28" evidence="8">
    <location>
        <begin position="295"/>
        <end position="502"/>
    </location>
</feature>
<keyword evidence="4 7" id="KW-0732">Signal</keyword>
<evidence type="ECO:0000256" key="2">
    <source>
        <dbReference type="ARBA" id="ARBA00022670"/>
    </source>
</evidence>
<dbReference type="Gene3D" id="3.50.30.30">
    <property type="match status" value="1"/>
</dbReference>
<sequence length="544" mass="59042">MNTGSWSASVLRLLPLAALLASAAPVTTTDPAALSQMVRTLASPEFEGRGPGTPGEERTVTWLVERFTSLGLEPGGEKGSFIQRVPMVHTRITDGAMAFGNDAADQFKSVSVTTVRPQPKVAIDAPMVFVGYGVHAPEAGWDDFKDVDLKGKVAVFLINDPDFEAQPGDAAAGKFGGRRMTYYGRWTYKFEEAARRGAVAALIVHDSAGVGYGWSTVIANNGEYYDIVRGPEDRNLALQGWIEHDVADGLFARAGLDLARLRIAARQADFRPVELKGIPFRADLSVKVDRIESRNVIAKLTGSKYPQETVMFGAHWDAYGKAADGTIRPGANDDALGSAGVIDLARQFKAGKRPERTLVFALWTGEERGLLGSEYYGAHPLYPLETTAANLTLDILNTGGLSRNVVLVGNGNSSLDAMLADAAKTQGRVVTPETFSEKGLFFRADHFSVARRGVPSLLIMQLGGAPDLVEGGLPAGQRWLDGYMKCYHQACDAWDAGWNFAAAAQDVDLFHAMGSRIANSRDWPAWRRGFEFEKIREESAARRR</sequence>
<evidence type="ECO:0000313" key="10">
    <source>
        <dbReference type="Proteomes" id="UP001427805"/>
    </source>
</evidence>
<dbReference type="Gene3D" id="3.40.630.10">
    <property type="entry name" value="Zn peptidases"/>
    <property type="match status" value="1"/>
</dbReference>
<evidence type="ECO:0000256" key="1">
    <source>
        <dbReference type="ARBA" id="ARBA00022438"/>
    </source>
</evidence>
<reference evidence="9 10" key="1">
    <citation type="submission" date="2024-05" db="EMBL/GenBank/DDBJ databases">
        <title>Sphingomonas sp. HF-S3 16S ribosomal RNA gene Genome sequencing and assembly.</title>
        <authorList>
            <person name="Lee H."/>
        </authorList>
    </citation>
    <scope>NUCLEOTIDE SEQUENCE [LARGE SCALE GENOMIC DNA]</scope>
    <source>
        <strain evidence="9 10">HF-S3</strain>
    </source>
</reference>
<dbReference type="EMBL" id="JBDIZK010000006">
    <property type="protein sequence ID" value="MEN3747870.1"/>
    <property type="molecule type" value="Genomic_DNA"/>
</dbReference>
<comment type="caution">
    <text evidence="9">The sequence shown here is derived from an EMBL/GenBank/DDBJ whole genome shotgun (WGS) entry which is preliminary data.</text>
</comment>
<keyword evidence="5" id="KW-0378">Hydrolase</keyword>
<keyword evidence="10" id="KW-1185">Reference proteome</keyword>